<feature type="compositionally biased region" description="Polar residues" evidence="1">
    <location>
        <begin position="186"/>
        <end position="198"/>
    </location>
</feature>
<name>A0A1S3QP94_SALSA</name>
<feature type="domain" description="PiggyBac transposable element-derived protein 4 C-terminal zinc-finger" evidence="2">
    <location>
        <begin position="666"/>
        <end position="710"/>
    </location>
</feature>
<dbReference type="Pfam" id="PF13842">
    <property type="entry name" value="zf-Tnp_2"/>
    <property type="match status" value="1"/>
</dbReference>
<evidence type="ECO:0000259" key="2">
    <source>
        <dbReference type="Pfam" id="PF13842"/>
    </source>
</evidence>
<accession>A0A1S3QP94</accession>
<feature type="compositionally biased region" description="Basic and acidic residues" evidence="1">
    <location>
        <begin position="112"/>
        <end position="130"/>
    </location>
</feature>
<keyword evidence="4" id="KW-1185">Reference proteome</keyword>
<evidence type="ECO:0000313" key="5">
    <source>
        <dbReference type="RefSeq" id="XP_014041796.2"/>
    </source>
</evidence>
<feature type="region of interest" description="Disordered" evidence="1">
    <location>
        <begin position="69"/>
        <end position="141"/>
    </location>
</feature>
<feature type="compositionally biased region" description="Basic and acidic residues" evidence="1">
    <location>
        <begin position="69"/>
        <end position="81"/>
    </location>
</feature>
<evidence type="ECO:0000256" key="1">
    <source>
        <dbReference type="SAM" id="MobiDB-lite"/>
    </source>
</evidence>
<feature type="region of interest" description="Disordered" evidence="1">
    <location>
        <begin position="629"/>
        <end position="666"/>
    </location>
</feature>
<dbReference type="PANTHER" id="PTHR46599:SF3">
    <property type="entry name" value="PIGGYBAC TRANSPOSABLE ELEMENT-DERIVED PROTEIN 4"/>
    <property type="match status" value="1"/>
</dbReference>
<feature type="compositionally biased region" description="Acidic residues" evidence="1">
    <location>
        <begin position="82"/>
        <end position="92"/>
    </location>
</feature>
<feature type="domain" description="PiggyBac transposable element-derived protein" evidence="3">
    <location>
        <begin position="243"/>
        <end position="602"/>
    </location>
</feature>
<dbReference type="RefSeq" id="XP_014041796.2">
    <property type="nucleotide sequence ID" value="XM_014186321.2"/>
</dbReference>
<reference evidence="5" key="1">
    <citation type="submission" date="2025-08" db="UniProtKB">
        <authorList>
            <consortium name="RefSeq"/>
        </authorList>
    </citation>
    <scope>IDENTIFICATION</scope>
</reference>
<dbReference type="GeneID" id="106594932"/>
<dbReference type="InterPro" id="IPR032718">
    <property type="entry name" value="PGBD4_Znf_C"/>
</dbReference>
<evidence type="ECO:0000313" key="4">
    <source>
        <dbReference type="Proteomes" id="UP001652741"/>
    </source>
</evidence>
<dbReference type="STRING" id="8030.ENSSSAP00000000970"/>
<sequence length="715" mass="81735">MSSLRYSEKEALGLNMIVREEEEEALRIKNEEEEMDITVKEEKEPFGVKEEVEAFRIQKEGAITLKEENVGEEEREHFGVKEEEEGMEEETEYLINTRERPDYCGSSGEPQQHPDADEAEKSLSRSEHQMDNASPSALPESLCRASPGSALLLGMKRLSVLLVDCRKTTGLNGTVRGGEEKKGSDLTHQSNEHPSTPQDAAANLVDVEEDGPRCWRSCHFKPSEIDFNDSLSGVQSTLPTPSEAECFKLFFDKELVESVVQETNRYSHELKEKTPPGVKGKLSKWVNTTISEMYTFLVAVMLMGLVKKGSVRDYWTTNPMLQTPFFQTLFSQDRFLVLLRALHFVNNATANLDDPLHKIRNILSSLTRAFGRVFVPHKDLCIGESLMAWKGKLPFRRYVPSKRHRFGVKFFVLCDCLTGYVQDLIIYTDTTTDIKHVEGLGISGSVVITMLQPYLRKGHTVFVDSWYSSPTLFQYLLRANTGACGMVRSKRKGMPIFKKKLSKGEVEFQTNGEIMAVKWHDKRHVHVLSTVHTSTMSDTGKLDYVTGERKIMPDCVLEYNKKMGAVDKVEMQNTFVECARKSLKWYRKLFFHLIDIALFNGHVVHRQVTGQVISYQQYRVNLIRQILENHHTPRRPSTGGRPPSDNPLRLTGRHFPSDVPQTTLQGKSTRRHCKVCQTSTRRQKRRKMTKYMCEPCNTALCIIPCFGEYHTLKHY</sequence>
<dbReference type="AlphaFoldDB" id="A0A1S3QP94"/>
<dbReference type="Proteomes" id="UP001652741">
    <property type="component" value="Chromosome ssa02"/>
</dbReference>
<dbReference type="PaxDb" id="8030-ENSSSAP00000000970"/>
<dbReference type="Pfam" id="PF13843">
    <property type="entry name" value="DDE_Tnp_1_7"/>
    <property type="match status" value="1"/>
</dbReference>
<feature type="region of interest" description="Disordered" evidence="1">
    <location>
        <begin position="171"/>
        <end position="198"/>
    </location>
</feature>
<dbReference type="InterPro" id="IPR029526">
    <property type="entry name" value="PGBD"/>
</dbReference>
<evidence type="ECO:0000259" key="3">
    <source>
        <dbReference type="Pfam" id="PF13843"/>
    </source>
</evidence>
<gene>
    <name evidence="5" type="primary">LOC106594932</name>
</gene>
<protein>
    <submittedName>
        <fullName evidence="5">PiggyBac transposable element-derived protein 4</fullName>
    </submittedName>
</protein>
<dbReference type="KEGG" id="sasa:106594932"/>
<organism evidence="4 5">
    <name type="scientific">Salmo salar</name>
    <name type="common">Atlantic salmon</name>
    <dbReference type="NCBI Taxonomy" id="8030"/>
    <lineage>
        <taxon>Eukaryota</taxon>
        <taxon>Metazoa</taxon>
        <taxon>Chordata</taxon>
        <taxon>Craniata</taxon>
        <taxon>Vertebrata</taxon>
        <taxon>Euteleostomi</taxon>
        <taxon>Actinopterygii</taxon>
        <taxon>Neopterygii</taxon>
        <taxon>Teleostei</taxon>
        <taxon>Protacanthopterygii</taxon>
        <taxon>Salmoniformes</taxon>
        <taxon>Salmonidae</taxon>
        <taxon>Salmoninae</taxon>
        <taxon>Salmo</taxon>
    </lineage>
</organism>
<proteinExistence type="predicted"/>
<dbReference type="PANTHER" id="PTHR46599">
    <property type="entry name" value="PIGGYBAC TRANSPOSABLE ELEMENT-DERIVED PROTEIN 4"/>
    <property type="match status" value="1"/>
</dbReference>